<dbReference type="Proteomes" id="UP001221898">
    <property type="component" value="Unassembled WGS sequence"/>
</dbReference>
<sequence length="126" mass="14595">MRRHSQRHAASARLNTVRNPSRARWTNSRSVNVVIRTIRTIDRKVALSHRAVEPFRRERPRRTDGTDARYRASFVVPEPAFRPNHSASDQSLLPRHPQNTPVSQDARTRFQTRTAGEREHGEGLRV</sequence>
<reference evidence="2" key="1">
    <citation type="journal article" date="2023" name="Science">
        <title>Genome structures resolve the early diversification of teleost fishes.</title>
        <authorList>
            <person name="Parey E."/>
            <person name="Louis A."/>
            <person name="Montfort J."/>
            <person name="Bouchez O."/>
            <person name="Roques C."/>
            <person name="Iampietro C."/>
            <person name="Lluch J."/>
            <person name="Castinel A."/>
            <person name="Donnadieu C."/>
            <person name="Desvignes T."/>
            <person name="Floi Bucao C."/>
            <person name="Jouanno E."/>
            <person name="Wen M."/>
            <person name="Mejri S."/>
            <person name="Dirks R."/>
            <person name="Jansen H."/>
            <person name="Henkel C."/>
            <person name="Chen W.J."/>
            <person name="Zahm M."/>
            <person name="Cabau C."/>
            <person name="Klopp C."/>
            <person name="Thompson A.W."/>
            <person name="Robinson-Rechavi M."/>
            <person name="Braasch I."/>
            <person name="Lecointre G."/>
            <person name="Bobe J."/>
            <person name="Postlethwait J.H."/>
            <person name="Berthelot C."/>
            <person name="Roest Crollius H."/>
            <person name="Guiguen Y."/>
        </authorList>
    </citation>
    <scope>NUCLEOTIDE SEQUENCE</scope>
    <source>
        <strain evidence="2">NC1722</strain>
    </source>
</reference>
<feature type="compositionally biased region" description="Polar residues" evidence="1">
    <location>
        <begin position="85"/>
        <end position="114"/>
    </location>
</feature>
<feature type="region of interest" description="Disordered" evidence="1">
    <location>
        <begin position="78"/>
        <end position="126"/>
    </location>
</feature>
<feature type="compositionally biased region" description="Polar residues" evidence="1">
    <location>
        <begin position="14"/>
        <end position="24"/>
    </location>
</feature>
<proteinExistence type="predicted"/>
<keyword evidence="3" id="KW-1185">Reference proteome</keyword>
<evidence type="ECO:0000313" key="2">
    <source>
        <dbReference type="EMBL" id="KAJ8386420.1"/>
    </source>
</evidence>
<comment type="caution">
    <text evidence="2">The sequence shown here is derived from an EMBL/GenBank/DDBJ whole genome shotgun (WGS) entry which is preliminary data.</text>
</comment>
<dbReference type="AlphaFoldDB" id="A0AAD7RLV0"/>
<gene>
    <name evidence="2" type="ORF">AAFF_G00171250</name>
</gene>
<name>A0AAD7RLV0_9TELE</name>
<protein>
    <submittedName>
        <fullName evidence="2">Uncharacterized protein</fullName>
    </submittedName>
</protein>
<accession>A0AAD7RLV0</accession>
<evidence type="ECO:0000313" key="3">
    <source>
        <dbReference type="Proteomes" id="UP001221898"/>
    </source>
</evidence>
<evidence type="ECO:0000256" key="1">
    <source>
        <dbReference type="SAM" id="MobiDB-lite"/>
    </source>
</evidence>
<feature type="region of interest" description="Disordered" evidence="1">
    <location>
        <begin position="1"/>
        <end position="24"/>
    </location>
</feature>
<dbReference type="EMBL" id="JAINUG010000229">
    <property type="protein sequence ID" value="KAJ8386420.1"/>
    <property type="molecule type" value="Genomic_DNA"/>
</dbReference>
<feature type="compositionally biased region" description="Basic and acidic residues" evidence="1">
    <location>
        <begin position="115"/>
        <end position="126"/>
    </location>
</feature>
<organism evidence="2 3">
    <name type="scientific">Aldrovandia affinis</name>
    <dbReference type="NCBI Taxonomy" id="143900"/>
    <lineage>
        <taxon>Eukaryota</taxon>
        <taxon>Metazoa</taxon>
        <taxon>Chordata</taxon>
        <taxon>Craniata</taxon>
        <taxon>Vertebrata</taxon>
        <taxon>Euteleostomi</taxon>
        <taxon>Actinopterygii</taxon>
        <taxon>Neopterygii</taxon>
        <taxon>Teleostei</taxon>
        <taxon>Notacanthiformes</taxon>
        <taxon>Halosauridae</taxon>
        <taxon>Aldrovandia</taxon>
    </lineage>
</organism>